<dbReference type="GO" id="GO:0000155">
    <property type="term" value="F:phosphorelay sensor kinase activity"/>
    <property type="evidence" value="ECO:0007669"/>
    <property type="project" value="InterPro"/>
</dbReference>
<dbReference type="InterPro" id="IPR004358">
    <property type="entry name" value="Sig_transdc_His_kin-like_C"/>
</dbReference>
<dbReference type="SMART" id="SM00388">
    <property type="entry name" value="HisKA"/>
    <property type="match status" value="1"/>
</dbReference>
<dbReference type="CDD" id="cd00082">
    <property type="entry name" value="HisKA"/>
    <property type="match status" value="1"/>
</dbReference>
<evidence type="ECO:0000313" key="13">
    <source>
        <dbReference type="Proteomes" id="UP000248857"/>
    </source>
</evidence>
<evidence type="ECO:0000256" key="8">
    <source>
        <dbReference type="ARBA" id="ARBA00023012"/>
    </source>
</evidence>
<proteinExistence type="predicted"/>
<dbReference type="NCBIfam" id="TIGR00229">
    <property type="entry name" value="sensory_box"/>
    <property type="match status" value="1"/>
</dbReference>
<dbReference type="Proteomes" id="UP000248857">
    <property type="component" value="Unassembled WGS sequence"/>
</dbReference>
<name>A0A2W1JFA2_9CYAN</name>
<dbReference type="PROSITE" id="PS50109">
    <property type="entry name" value="HIS_KIN"/>
    <property type="match status" value="1"/>
</dbReference>
<dbReference type="SMART" id="SM00091">
    <property type="entry name" value="PAS"/>
    <property type="match status" value="1"/>
</dbReference>
<keyword evidence="8" id="KW-0902">Two-component regulatory system</keyword>
<dbReference type="PANTHER" id="PTHR43065:SF10">
    <property type="entry name" value="PEROXIDE STRESS-ACTIVATED HISTIDINE KINASE MAK3"/>
    <property type="match status" value="1"/>
</dbReference>
<feature type="transmembrane region" description="Helical" evidence="9">
    <location>
        <begin position="20"/>
        <end position="41"/>
    </location>
</feature>
<dbReference type="SUPFAM" id="SSF47384">
    <property type="entry name" value="Homodimeric domain of signal transducing histidine kinase"/>
    <property type="match status" value="1"/>
</dbReference>
<dbReference type="Gene3D" id="6.10.340.10">
    <property type="match status" value="1"/>
</dbReference>
<keyword evidence="9" id="KW-0812">Transmembrane</keyword>
<reference evidence="12 13" key="1">
    <citation type="journal article" date="2018" name="Sci. Rep.">
        <title>A novel species of the marine cyanobacterium Acaryochloris with a unique pigment content and lifestyle.</title>
        <authorList>
            <person name="Partensky F."/>
            <person name="Six C."/>
            <person name="Ratin M."/>
            <person name="Garczarek L."/>
            <person name="Vaulot D."/>
            <person name="Probert I."/>
            <person name="Calteau A."/>
            <person name="Gourvil P."/>
            <person name="Marie D."/>
            <person name="Grebert T."/>
            <person name="Bouchier C."/>
            <person name="Le Panse S."/>
            <person name="Gachenot M."/>
            <person name="Rodriguez F."/>
            <person name="Garrido J.L."/>
        </authorList>
    </citation>
    <scope>NUCLEOTIDE SEQUENCE [LARGE SCALE GENOMIC DNA]</scope>
    <source>
        <strain evidence="12 13">RCC1774</strain>
    </source>
</reference>
<organism evidence="12 13">
    <name type="scientific">Acaryochloris thomasi RCC1774</name>
    <dbReference type="NCBI Taxonomy" id="1764569"/>
    <lineage>
        <taxon>Bacteria</taxon>
        <taxon>Bacillati</taxon>
        <taxon>Cyanobacteriota</taxon>
        <taxon>Cyanophyceae</taxon>
        <taxon>Acaryochloridales</taxon>
        <taxon>Acaryochloridaceae</taxon>
        <taxon>Acaryochloris</taxon>
        <taxon>Acaryochloris thomasi</taxon>
    </lineage>
</organism>
<evidence type="ECO:0000256" key="1">
    <source>
        <dbReference type="ARBA" id="ARBA00000085"/>
    </source>
</evidence>
<comment type="caution">
    <text evidence="12">The sequence shown here is derived from an EMBL/GenBank/DDBJ whole genome shotgun (WGS) entry which is preliminary data.</text>
</comment>
<evidence type="ECO:0000256" key="5">
    <source>
        <dbReference type="ARBA" id="ARBA00022741"/>
    </source>
</evidence>
<dbReference type="InterPro" id="IPR036890">
    <property type="entry name" value="HATPase_C_sf"/>
</dbReference>
<dbReference type="AlphaFoldDB" id="A0A2W1JFA2"/>
<evidence type="ECO:0000259" key="10">
    <source>
        <dbReference type="PROSITE" id="PS50109"/>
    </source>
</evidence>
<dbReference type="EMBL" id="PQWO01000010">
    <property type="protein sequence ID" value="PZD72370.1"/>
    <property type="molecule type" value="Genomic_DNA"/>
</dbReference>
<dbReference type="SUPFAM" id="SSF55785">
    <property type="entry name" value="PYP-like sensor domain (PAS domain)"/>
    <property type="match status" value="1"/>
</dbReference>
<dbReference type="SMART" id="SM00387">
    <property type="entry name" value="HATPase_c"/>
    <property type="match status" value="1"/>
</dbReference>
<evidence type="ECO:0000259" key="11">
    <source>
        <dbReference type="PROSITE" id="PS50112"/>
    </source>
</evidence>
<dbReference type="Gene3D" id="3.30.450.20">
    <property type="entry name" value="PAS domain"/>
    <property type="match status" value="1"/>
</dbReference>
<dbReference type="PANTHER" id="PTHR43065">
    <property type="entry name" value="SENSOR HISTIDINE KINASE"/>
    <property type="match status" value="1"/>
</dbReference>
<keyword evidence="4 12" id="KW-0808">Transferase</keyword>
<evidence type="ECO:0000256" key="4">
    <source>
        <dbReference type="ARBA" id="ARBA00022679"/>
    </source>
</evidence>
<keyword evidence="9" id="KW-0472">Membrane</keyword>
<keyword evidence="13" id="KW-1185">Reference proteome</keyword>
<evidence type="ECO:0000256" key="6">
    <source>
        <dbReference type="ARBA" id="ARBA00022777"/>
    </source>
</evidence>
<keyword evidence="6 12" id="KW-0418">Kinase</keyword>
<feature type="domain" description="Histidine kinase" evidence="10">
    <location>
        <begin position="384"/>
        <end position="591"/>
    </location>
</feature>
<gene>
    <name evidence="12" type="primary">walK_3</name>
    <name evidence="12" type="ORF">C1752_03583</name>
</gene>
<dbReference type="PRINTS" id="PR00344">
    <property type="entry name" value="BCTRLSENSOR"/>
</dbReference>
<dbReference type="CDD" id="cd00130">
    <property type="entry name" value="PAS"/>
    <property type="match status" value="1"/>
</dbReference>
<evidence type="ECO:0000256" key="7">
    <source>
        <dbReference type="ARBA" id="ARBA00022840"/>
    </source>
</evidence>
<protein>
    <recommendedName>
        <fullName evidence="2">histidine kinase</fullName>
        <ecNumber evidence="2">2.7.13.3</ecNumber>
    </recommendedName>
</protein>
<dbReference type="GO" id="GO:0005524">
    <property type="term" value="F:ATP binding"/>
    <property type="evidence" value="ECO:0007669"/>
    <property type="project" value="UniProtKB-KW"/>
</dbReference>
<keyword evidence="5" id="KW-0547">Nucleotide-binding</keyword>
<feature type="transmembrane region" description="Helical" evidence="9">
    <location>
        <begin position="165"/>
        <end position="188"/>
    </location>
</feature>
<dbReference type="InterPro" id="IPR005467">
    <property type="entry name" value="His_kinase_dom"/>
</dbReference>
<dbReference type="Gene3D" id="3.30.565.10">
    <property type="entry name" value="Histidine kinase-like ATPase, C-terminal domain"/>
    <property type="match status" value="1"/>
</dbReference>
<keyword evidence="9" id="KW-1133">Transmembrane helix</keyword>
<dbReference type="InterPro" id="IPR035965">
    <property type="entry name" value="PAS-like_dom_sf"/>
</dbReference>
<dbReference type="InterPro" id="IPR000014">
    <property type="entry name" value="PAS"/>
</dbReference>
<evidence type="ECO:0000256" key="9">
    <source>
        <dbReference type="SAM" id="Phobius"/>
    </source>
</evidence>
<accession>A0A2W1JFA2</accession>
<evidence type="ECO:0000256" key="3">
    <source>
        <dbReference type="ARBA" id="ARBA00022553"/>
    </source>
</evidence>
<dbReference type="PROSITE" id="PS50112">
    <property type="entry name" value="PAS"/>
    <property type="match status" value="1"/>
</dbReference>
<dbReference type="InterPro" id="IPR003594">
    <property type="entry name" value="HATPase_dom"/>
</dbReference>
<dbReference type="Pfam" id="PF00512">
    <property type="entry name" value="HisKA"/>
    <property type="match status" value="1"/>
</dbReference>
<evidence type="ECO:0000313" key="12">
    <source>
        <dbReference type="EMBL" id="PZD72370.1"/>
    </source>
</evidence>
<dbReference type="SUPFAM" id="SSF55874">
    <property type="entry name" value="ATPase domain of HSP90 chaperone/DNA topoisomerase II/histidine kinase"/>
    <property type="match status" value="1"/>
</dbReference>
<evidence type="ECO:0000256" key="2">
    <source>
        <dbReference type="ARBA" id="ARBA00012438"/>
    </source>
</evidence>
<sequence>MPVQFRILSELFKARLSRQIELWIFLSILVIEAILLIPSVIRREQELLYQLSAVSSARASGILSSLPQISGPELLEQLQKLQADPVVLGGTLYRADGKRIGQFGEPPELSYRKVTRNQQAKILDRFGQRYDSAWMMVPSSKKYTLIIRHDVTQVQHDIFAFVGRISLLVLIISVFVTVATMIVVYTIVITPVLQLRADLLRAGELALQDQPQTAPPFVSLDHQRHDELGDVITAFGQMYRQISDAIAQRKASEQRFRALVEQAVDAIFVINAQGRVVEVNQQACRNLGYTSTELLMLSVPDIQKQLTAADFKVLWQRLTPGIPVTIEGIHRRKDSSTFPVEVRLGLFEFSDEQFILALSRDATERKAAEKLTEQLAEIGELATMIVHEVRNPLTTVLMGLNAFKNIDLTERFQMRLTLALEEAERLQRLLNEILLYAKQQQLERTELDVNHLITDSMASIKAIPSVAERELKIELSAVPITISGDRDKLRQVFINLISNASEASPPGEMIQWHVEADPVRNRVTIRVKNGGEPIPAATIPKLTQPFYTTKSSGNGLGLAITNRIVEAHQGTLLIESSELGTTVTVSLPMQPSRPS</sequence>
<dbReference type="RefSeq" id="WP_110986994.1">
    <property type="nucleotide sequence ID" value="NZ_CAWNWM010000010.1"/>
</dbReference>
<dbReference type="Pfam" id="PF02518">
    <property type="entry name" value="HATPase_c"/>
    <property type="match status" value="1"/>
</dbReference>
<dbReference type="Pfam" id="PF13426">
    <property type="entry name" value="PAS_9"/>
    <property type="match status" value="1"/>
</dbReference>
<dbReference type="InterPro" id="IPR003661">
    <property type="entry name" value="HisK_dim/P_dom"/>
</dbReference>
<dbReference type="Gene3D" id="1.10.287.130">
    <property type="match status" value="1"/>
</dbReference>
<keyword evidence="7" id="KW-0067">ATP-binding</keyword>
<dbReference type="InterPro" id="IPR036097">
    <property type="entry name" value="HisK_dim/P_sf"/>
</dbReference>
<dbReference type="OrthoDB" id="9815750at2"/>
<dbReference type="EC" id="2.7.13.3" evidence="2"/>
<keyword evidence="3" id="KW-0597">Phosphoprotein</keyword>
<feature type="domain" description="PAS" evidence="11">
    <location>
        <begin position="252"/>
        <end position="295"/>
    </location>
</feature>
<comment type="catalytic activity">
    <reaction evidence="1">
        <text>ATP + protein L-histidine = ADP + protein N-phospho-L-histidine.</text>
        <dbReference type="EC" id="2.7.13.3"/>
    </reaction>
</comment>